<keyword evidence="1" id="KW-0812">Transmembrane</keyword>
<keyword evidence="1" id="KW-1133">Transmembrane helix</keyword>
<proteinExistence type="predicted"/>
<protein>
    <recommendedName>
        <fullName evidence="4">ATP-grasp domain-containing protein</fullName>
    </recommendedName>
</protein>
<evidence type="ECO:0008006" key="4">
    <source>
        <dbReference type="Google" id="ProtNLM"/>
    </source>
</evidence>
<evidence type="ECO:0000313" key="2">
    <source>
        <dbReference type="EMBL" id="KAL3796146.1"/>
    </source>
</evidence>
<dbReference type="Proteomes" id="UP001516023">
    <property type="component" value="Unassembled WGS sequence"/>
</dbReference>
<dbReference type="AlphaFoldDB" id="A0ABD3Q985"/>
<gene>
    <name evidence="2" type="ORF">HJC23_000649</name>
</gene>
<dbReference type="InterPro" id="IPR029465">
    <property type="entry name" value="ATPgrasp_TupA"/>
</dbReference>
<organism evidence="2 3">
    <name type="scientific">Cyclotella cryptica</name>
    <dbReference type="NCBI Taxonomy" id="29204"/>
    <lineage>
        <taxon>Eukaryota</taxon>
        <taxon>Sar</taxon>
        <taxon>Stramenopiles</taxon>
        <taxon>Ochrophyta</taxon>
        <taxon>Bacillariophyta</taxon>
        <taxon>Coscinodiscophyceae</taxon>
        <taxon>Thalassiosirophycidae</taxon>
        <taxon>Stephanodiscales</taxon>
        <taxon>Stephanodiscaceae</taxon>
        <taxon>Cyclotella</taxon>
    </lineage>
</organism>
<dbReference type="EMBL" id="JABMIG020000065">
    <property type="protein sequence ID" value="KAL3796146.1"/>
    <property type="molecule type" value="Genomic_DNA"/>
</dbReference>
<feature type="transmembrane region" description="Helical" evidence="1">
    <location>
        <begin position="18"/>
        <end position="38"/>
    </location>
</feature>
<keyword evidence="1" id="KW-0472">Membrane</keyword>
<dbReference type="Pfam" id="PF14305">
    <property type="entry name" value="ATPgrasp_TupA"/>
    <property type="match status" value="1"/>
</dbReference>
<evidence type="ECO:0000313" key="3">
    <source>
        <dbReference type="Proteomes" id="UP001516023"/>
    </source>
</evidence>
<accession>A0ABD3Q985</accession>
<evidence type="ECO:0000256" key="1">
    <source>
        <dbReference type="SAM" id="Phobius"/>
    </source>
</evidence>
<comment type="caution">
    <text evidence="2">The sequence shown here is derived from an EMBL/GenBank/DDBJ whole genome shotgun (WGS) entry which is preliminary data.</text>
</comment>
<keyword evidence="3" id="KW-1185">Reference proteome</keyword>
<sequence>NQRTPAKAKAKGPSVVTFAKGLILTAIVVVALLQFFALHRYSDHRRKEQWHDQGSSFRQVGLRREHDGSSDRTREYIMWSKDESYFSECKQRFIRNETWGELHAPYVDKVQAKEILAKSNVPDLRIIPTLAILDKDNISSYSLEFMRSIPQPYIIKASHVSGGVARVFNNTYHCFKYCNNAKVLPLDNDAFTASQQQIDEDINTEYEKFGGETQYKYIKPRIIFEEDIISGGKTQTDVTYWWLTNGKPVFISHQCGERKENQQGFQMKRIFLSTDFRRLPIIFNRDTCDDVMLDKPKSWDTQLQVATDIGKLFPAEVVRLDLYGGGEMVWLSEFTFTTGGCWKTFKPRVTDGFLYAVAHGKIPTESVTAEYVQKLLSGDSWVVVSYDEKGEKLSTFSGAYPSPVDMCMVLEDFFNPEQKYKRTRLYQSCIKESQKLSDYPVRCIITQSNASMIQSFGSSPTDLVDGIKHPTNIDICTSKYRTQFQVRA</sequence>
<name>A0ABD3Q985_9STRA</name>
<feature type="non-terminal residue" evidence="2">
    <location>
        <position position="1"/>
    </location>
</feature>
<reference evidence="2 3" key="1">
    <citation type="journal article" date="2020" name="G3 (Bethesda)">
        <title>Improved Reference Genome for Cyclotella cryptica CCMP332, a Model for Cell Wall Morphogenesis, Salinity Adaptation, and Lipid Production in Diatoms (Bacillariophyta).</title>
        <authorList>
            <person name="Roberts W.R."/>
            <person name="Downey K.M."/>
            <person name="Ruck E.C."/>
            <person name="Traller J.C."/>
            <person name="Alverson A.J."/>
        </authorList>
    </citation>
    <scope>NUCLEOTIDE SEQUENCE [LARGE SCALE GENOMIC DNA]</scope>
    <source>
        <strain evidence="2 3">CCMP332</strain>
    </source>
</reference>